<organism evidence="1 2">
    <name type="scientific">Leptospira interrogans serovar Australis str. 200703203</name>
    <dbReference type="NCBI Taxonomy" id="1085541"/>
    <lineage>
        <taxon>Bacteria</taxon>
        <taxon>Pseudomonadati</taxon>
        <taxon>Spirochaetota</taxon>
        <taxon>Spirochaetia</taxon>
        <taxon>Leptospirales</taxon>
        <taxon>Leptospiraceae</taxon>
        <taxon>Leptospira</taxon>
    </lineage>
</organism>
<dbReference type="EMBL" id="AHNY02000284">
    <property type="protein sequence ID" value="EMY22763.1"/>
    <property type="molecule type" value="Genomic_DNA"/>
</dbReference>
<evidence type="ECO:0000313" key="2">
    <source>
        <dbReference type="Proteomes" id="UP000012220"/>
    </source>
</evidence>
<name>N1U979_LEPIR</name>
<evidence type="ECO:0000313" key="1">
    <source>
        <dbReference type="EMBL" id="EMY22763.1"/>
    </source>
</evidence>
<comment type="caution">
    <text evidence="1">The sequence shown here is derived from an EMBL/GenBank/DDBJ whole genome shotgun (WGS) entry which is preliminary data.</text>
</comment>
<proteinExistence type="predicted"/>
<dbReference type="AlphaFoldDB" id="N1U979"/>
<protein>
    <submittedName>
        <fullName evidence="1">Uncharacterized protein</fullName>
    </submittedName>
</protein>
<dbReference type="BioCyc" id="LINT1085541:G11IQ-5487-MONOMER"/>
<dbReference type="Proteomes" id="UP000012220">
    <property type="component" value="Unassembled WGS sequence"/>
</dbReference>
<gene>
    <name evidence="1" type="ORF">LEP1GSC115_3974</name>
</gene>
<sequence>MGYFYFCGTVFAKETEKRNRIKILLLNQVFKGAVELK</sequence>
<reference evidence="1 2" key="1">
    <citation type="submission" date="2013-02" db="EMBL/GenBank/DDBJ databases">
        <authorList>
            <person name="Harkins D.M."/>
            <person name="Durkin A.S."/>
            <person name="Brinkac L.M."/>
            <person name="Haft D.H."/>
            <person name="Selengut J.D."/>
            <person name="Sanka R."/>
            <person name="DePew J."/>
            <person name="Purushe J."/>
            <person name="Picardeau M."/>
            <person name="Werts C."/>
            <person name="Goarant C."/>
            <person name="Vinetz J.M."/>
            <person name="Sutton G.G."/>
            <person name="Nierman W.C."/>
            <person name="Fouts D.E."/>
        </authorList>
    </citation>
    <scope>NUCLEOTIDE SEQUENCE [LARGE SCALE GENOMIC DNA]</scope>
    <source>
        <strain evidence="1 2">200703203</strain>
    </source>
</reference>
<accession>N1U979</accession>